<dbReference type="EMBL" id="JBIAWJ010000003">
    <property type="protein sequence ID" value="MFF4521254.1"/>
    <property type="molecule type" value="Genomic_DNA"/>
</dbReference>
<comment type="caution">
    <text evidence="1">The sequence shown here is derived from an EMBL/GenBank/DDBJ whole genome shotgun (WGS) entry which is preliminary data.</text>
</comment>
<dbReference type="Proteomes" id="UP001602058">
    <property type="component" value="Unassembled WGS sequence"/>
</dbReference>
<sequence length="70" mass="7299">MTAHAAGPDTGEPEETSLVTVDAVDIDAPEPPPAGTGTKDVRRVDRVIIRFAGDSGDGMQLTGDRFTSET</sequence>
<name>A0ABW6UFA3_9ACTN</name>
<feature type="non-terminal residue" evidence="1">
    <location>
        <position position="70"/>
    </location>
</feature>
<reference evidence="1 2" key="1">
    <citation type="submission" date="2024-10" db="EMBL/GenBank/DDBJ databases">
        <title>The Natural Products Discovery Center: Release of the First 8490 Sequenced Strains for Exploring Actinobacteria Biosynthetic Diversity.</title>
        <authorList>
            <person name="Kalkreuter E."/>
            <person name="Kautsar S.A."/>
            <person name="Yang D."/>
            <person name="Bader C.D."/>
            <person name="Teijaro C.N."/>
            <person name="Fluegel L."/>
            <person name="Davis C.M."/>
            <person name="Simpson J.R."/>
            <person name="Lauterbach L."/>
            <person name="Steele A.D."/>
            <person name="Gui C."/>
            <person name="Meng S."/>
            <person name="Li G."/>
            <person name="Viehrig K."/>
            <person name="Ye F."/>
            <person name="Su P."/>
            <person name="Kiefer A.F."/>
            <person name="Nichols A."/>
            <person name="Cepeda A.J."/>
            <person name="Yan W."/>
            <person name="Fan B."/>
            <person name="Jiang Y."/>
            <person name="Adhikari A."/>
            <person name="Zheng C.-J."/>
            <person name="Schuster L."/>
            <person name="Cowan T.M."/>
            <person name="Smanski M.J."/>
            <person name="Chevrette M.G."/>
            <person name="De Carvalho L.P.S."/>
            <person name="Shen B."/>
        </authorList>
    </citation>
    <scope>NUCLEOTIDE SEQUENCE [LARGE SCALE GENOMIC DNA]</scope>
    <source>
        <strain evidence="1 2">NPDC001390</strain>
    </source>
</reference>
<evidence type="ECO:0000313" key="2">
    <source>
        <dbReference type="Proteomes" id="UP001602058"/>
    </source>
</evidence>
<organism evidence="1 2">
    <name type="scientific">Streptomyces bluensis</name>
    <dbReference type="NCBI Taxonomy" id="33897"/>
    <lineage>
        <taxon>Bacteria</taxon>
        <taxon>Bacillati</taxon>
        <taxon>Actinomycetota</taxon>
        <taxon>Actinomycetes</taxon>
        <taxon>Kitasatosporales</taxon>
        <taxon>Streptomycetaceae</taxon>
        <taxon>Streptomyces</taxon>
    </lineage>
</organism>
<protein>
    <submittedName>
        <fullName evidence="1">2-oxoglutarate ferredoxin oxidoreductase subunit alpha</fullName>
    </submittedName>
</protein>
<gene>
    <name evidence="1" type="ORF">ACFY1D_07325</name>
</gene>
<evidence type="ECO:0000313" key="1">
    <source>
        <dbReference type="EMBL" id="MFF4521254.1"/>
    </source>
</evidence>
<accession>A0ABW6UFA3</accession>
<keyword evidence="2" id="KW-1185">Reference proteome</keyword>
<proteinExistence type="predicted"/>